<dbReference type="RefSeq" id="WP_146562991.1">
    <property type="nucleotide sequence ID" value="NZ_SIHJ01000001.1"/>
</dbReference>
<dbReference type="GO" id="GO:0016301">
    <property type="term" value="F:kinase activity"/>
    <property type="evidence" value="ECO:0007669"/>
    <property type="project" value="UniProtKB-KW"/>
</dbReference>
<gene>
    <name evidence="2" type="ORF">KOR34_11440</name>
</gene>
<sequence length="349" mass="36680">MAISSEDRQAHDALRRFSFGGAPANATPAGTLGGLSGARFWRVGGGGRSLVLRRWPPSMTPTDLRGLHALLRHGADRSLTILPLPLPAAGGDSVVQLAGHCWELHPWMPGQPMPGQPNESERELAPAGAAALAELHCAFHDFAGRPASTAPPGSAGKRVRVLDQHAAGAPLDCGGALARLSISTSEALTLVRRLAALAPQAAELAREAAAQATHVQMIHGDPRREHLLFSEGRVSGLVDFGAVTHDTPMVDLARWLCETTSADAAAWQSGVDAYHSVRPLSNNERRLVSTLTLSGVVASGFNWVRWAQNGDLGAANQQGATARIRQIAEWVGLFAEQRHAAQVTAAGGG</sequence>
<dbReference type="AlphaFoldDB" id="A0A5C5VEA0"/>
<keyword evidence="3" id="KW-1185">Reference proteome</keyword>
<name>A0A5C5VEA0_9BACT</name>
<evidence type="ECO:0000259" key="1">
    <source>
        <dbReference type="Pfam" id="PF01636"/>
    </source>
</evidence>
<keyword evidence="2" id="KW-0418">Kinase</keyword>
<protein>
    <submittedName>
        <fullName evidence="2">Homoserine kinase</fullName>
    </submittedName>
</protein>
<dbReference type="OrthoDB" id="283096at2"/>
<dbReference type="EMBL" id="SIHJ01000001">
    <property type="protein sequence ID" value="TWT36240.1"/>
    <property type="molecule type" value="Genomic_DNA"/>
</dbReference>
<evidence type="ECO:0000313" key="3">
    <source>
        <dbReference type="Proteomes" id="UP000316714"/>
    </source>
</evidence>
<organism evidence="2 3">
    <name type="scientific">Posidoniimonas corsicana</name>
    <dbReference type="NCBI Taxonomy" id="1938618"/>
    <lineage>
        <taxon>Bacteria</taxon>
        <taxon>Pseudomonadati</taxon>
        <taxon>Planctomycetota</taxon>
        <taxon>Planctomycetia</taxon>
        <taxon>Pirellulales</taxon>
        <taxon>Lacipirellulaceae</taxon>
        <taxon>Posidoniimonas</taxon>
    </lineage>
</organism>
<dbReference type="Gene3D" id="3.90.1200.10">
    <property type="match status" value="1"/>
</dbReference>
<proteinExistence type="predicted"/>
<dbReference type="InterPro" id="IPR002575">
    <property type="entry name" value="Aminoglycoside_PTrfase"/>
</dbReference>
<reference evidence="2 3" key="1">
    <citation type="submission" date="2019-02" db="EMBL/GenBank/DDBJ databases">
        <title>Deep-cultivation of Planctomycetes and their phenomic and genomic characterization uncovers novel biology.</title>
        <authorList>
            <person name="Wiegand S."/>
            <person name="Jogler M."/>
            <person name="Boedeker C."/>
            <person name="Pinto D."/>
            <person name="Vollmers J."/>
            <person name="Rivas-Marin E."/>
            <person name="Kohn T."/>
            <person name="Peeters S.H."/>
            <person name="Heuer A."/>
            <person name="Rast P."/>
            <person name="Oberbeckmann S."/>
            <person name="Bunk B."/>
            <person name="Jeske O."/>
            <person name="Meyerdierks A."/>
            <person name="Storesund J.E."/>
            <person name="Kallscheuer N."/>
            <person name="Luecker S."/>
            <person name="Lage O.M."/>
            <person name="Pohl T."/>
            <person name="Merkel B.J."/>
            <person name="Hornburger P."/>
            <person name="Mueller R.-W."/>
            <person name="Bruemmer F."/>
            <person name="Labrenz M."/>
            <person name="Spormann A.M."/>
            <person name="Op Den Camp H."/>
            <person name="Overmann J."/>
            <person name="Amann R."/>
            <person name="Jetten M.S.M."/>
            <person name="Mascher T."/>
            <person name="Medema M.H."/>
            <person name="Devos D.P."/>
            <person name="Kaster A.-K."/>
            <person name="Ovreas L."/>
            <person name="Rohde M."/>
            <person name="Galperin M.Y."/>
            <person name="Jogler C."/>
        </authorList>
    </citation>
    <scope>NUCLEOTIDE SEQUENCE [LARGE SCALE GENOMIC DNA]</scope>
    <source>
        <strain evidence="2 3">KOR34</strain>
    </source>
</reference>
<accession>A0A5C5VEA0</accession>
<dbReference type="Proteomes" id="UP000316714">
    <property type="component" value="Unassembled WGS sequence"/>
</dbReference>
<dbReference type="Pfam" id="PF01636">
    <property type="entry name" value="APH"/>
    <property type="match status" value="1"/>
</dbReference>
<dbReference type="InterPro" id="IPR011009">
    <property type="entry name" value="Kinase-like_dom_sf"/>
</dbReference>
<dbReference type="SUPFAM" id="SSF56112">
    <property type="entry name" value="Protein kinase-like (PK-like)"/>
    <property type="match status" value="1"/>
</dbReference>
<comment type="caution">
    <text evidence="2">The sequence shown here is derived from an EMBL/GenBank/DDBJ whole genome shotgun (WGS) entry which is preliminary data.</text>
</comment>
<feature type="domain" description="Aminoglycoside phosphotransferase" evidence="1">
    <location>
        <begin position="33"/>
        <end position="265"/>
    </location>
</feature>
<evidence type="ECO:0000313" key="2">
    <source>
        <dbReference type="EMBL" id="TWT36240.1"/>
    </source>
</evidence>
<keyword evidence="2" id="KW-0808">Transferase</keyword>